<name>A0ABN4SGN1_9BURK</name>
<protein>
    <submittedName>
        <fullName evidence="2">Uncharacterized protein</fullName>
    </submittedName>
</protein>
<feature type="region of interest" description="Disordered" evidence="1">
    <location>
        <begin position="1"/>
        <end position="60"/>
    </location>
</feature>
<keyword evidence="3" id="KW-1185">Reference proteome</keyword>
<dbReference type="Proteomes" id="UP000095607">
    <property type="component" value="Chromosome"/>
</dbReference>
<proteinExistence type="predicted"/>
<gene>
    <name evidence="2" type="ORF">BI380_11150</name>
</gene>
<evidence type="ECO:0000256" key="1">
    <source>
        <dbReference type="SAM" id="MobiDB-lite"/>
    </source>
</evidence>
<dbReference type="EMBL" id="CP017420">
    <property type="protein sequence ID" value="AOV01875.1"/>
    <property type="molecule type" value="Genomic_DNA"/>
</dbReference>
<evidence type="ECO:0000313" key="2">
    <source>
        <dbReference type="EMBL" id="AOV01875.1"/>
    </source>
</evidence>
<organism evidence="2 3">
    <name type="scientific">Delftia tsuruhatensis</name>
    <dbReference type="NCBI Taxonomy" id="180282"/>
    <lineage>
        <taxon>Bacteria</taxon>
        <taxon>Pseudomonadati</taxon>
        <taxon>Pseudomonadota</taxon>
        <taxon>Betaproteobacteria</taxon>
        <taxon>Burkholderiales</taxon>
        <taxon>Comamonadaceae</taxon>
        <taxon>Delftia</taxon>
    </lineage>
</organism>
<accession>A0ABN4SGN1</accession>
<evidence type="ECO:0000313" key="3">
    <source>
        <dbReference type="Proteomes" id="UP000095607"/>
    </source>
</evidence>
<sequence>MKPALTPINHGAGFGTNRRAIDSAQEPVPSAKALRQRRMRERVTTPVREQPIRASTTKGTLVATELQPSVRPGAMDAFKLPSLISGKRVYPRGHS</sequence>
<reference evidence="2 3" key="1">
    <citation type="submission" date="2016-09" db="EMBL/GenBank/DDBJ databases">
        <title>Complete genome sequence of Deltia acidovorans CM13 isolated from murine proximal colonic tissue.</title>
        <authorList>
            <person name="Saffarian A."/>
        </authorList>
    </citation>
    <scope>NUCLEOTIDE SEQUENCE [LARGE SCALE GENOMIC DNA]</scope>
    <source>
        <strain evidence="2 3">CM13</strain>
    </source>
</reference>
<dbReference type="RefSeq" id="WP_046240255.1">
    <property type="nucleotide sequence ID" value="NZ_CBCSDN010000019.1"/>
</dbReference>